<feature type="transmembrane region" description="Helical" evidence="2">
    <location>
        <begin position="89"/>
        <end position="109"/>
    </location>
</feature>
<evidence type="ECO:0000313" key="5">
    <source>
        <dbReference type="EMBL" id="MCU4973521.1"/>
    </source>
</evidence>
<evidence type="ECO:0000259" key="3">
    <source>
        <dbReference type="Pfam" id="PF13559"/>
    </source>
</evidence>
<feature type="region of interest" description="Disordered" evidence="1">
    <location>
        <begin position="306"/>
        <end position="357"/>
    </location>
</feature>
<dbReference type="EMBL" id="JAOPKA010000008">
    <property type="protein sequence ID" value="MCU4742426.1"/>
    <property type="molecule type" value="Genomic_DNA"/>
</dbReference>
<organism evidence="4 7">
    <name type="scientific">Natronoglomus mannanivorans</name>
    <dbReference type="NCBI Taxonomy" id="2979990"/>
    <lineage>
        <taxon>Archaea</taxon>
        <taxon>Methanobacteriati</taxon>
        <taxon>Methanobacteriota</taxon>
        <taxon>Stenosarchaea group</taxon>
        <taxon>Halobacteria</taxon>
        <taxon>Halobacteriales</taxon>
        <taxon>Natrialbaceae</taxon>
        <taxon>Natronoglomus</taxon>
    </lineage>
</organism>
<protein>
    <submittedName>
        <fullName evidence="4">DUF4129 domain-containing protein</fullName>
    </submittedName>
</protein>
<keyword evidence="2" id="KW-0812">Transmembrane</keyword>
<dbReference type="Pfam" id="PF13559">
    <property type="entry name" value="DUF4129"/>
    <property type="match status" value="1"/>
</dbReference>
<dbReference type="EMBL" id="JAOPKB010000006">
    <property type="protein sequence ID" value="MCU4973521.1"/>
    <property type="molecule type" value="Genomic_DNA"/>
</dbReference>
<evidence type="ECO:0000256" key="1">
    <source>
        <dbReference type="SAM" id="MobiDB-lite"/>
    </source>
</evidence>
<dbReference type="AlphaFoldDB" id="A0AAP2YZN6"/>
<feature type="transmembrane region" description="Helical" evidence="2">
    <location>
        <begin position="116"/>
        <end position="134"/>
    </location>
</feature>
<feature type="compositionally biased region" description="Acidic residues" evidence="1">
    <location>
        <begin position="313"/>
        <end position="357"/>
    </location>
</feature>
<comment type="caution">
    <text evidence="4">The sequence shown here is derived from an EMBL/GenBank/DDBJ whole genome shotgun (WGS) entry which is preliminary data.</text>
</comment>
<sequence length="357" mass="37403">MKRPSSSRGVLTVVVAVLCIAGIAMAAATLTTADPIGADDEQDLFVPPSPGGEVDIDNDSGGPDVSDEPGGGGATERMTMTTCVEVLDGTSGILGVVVGFMAIVGLIYYRFNFSMSMLAGWTLLPPVMLVYFLVTDCGPSGSGPLAGGSFAPDGSGGGALVPVGAVPPWALGLLVGGVFVVAAVALYRSTGEDEVVISQDEGVDEPELDQFAEAAGKAADRIEEHNADVDNTVYRAWLEMTGLLNVDRPETYSAGEFADAAIDLGMAESDVSELTELFNEVRYGGKDAAAREDRAIEILRTIESQYSAQETNETQDELETETETETETDTNSTDTDDVGENDDDNGNDNEDGEVTDR</sequence>
<evidence type="ECO:0000313" key="7">
    <source>
        <dbReference type="Proteomes" id="UP001321018"/>
    </source>
</evidence>
<evidence type="ECO:0000313" key="4">
    <source>
        <dbReference type="EMBL" id="MCU4742426.1"/>
    </source>
</evidence>
<evidence type="ECO:0000256" key="2">
    <source>
        <dbReference type="SAM" id="Phobius"/>
    </source>
</evidence>
<name>A0AAP2YZN6_9EURY</name>
<keyword evidence="2" id="KW-1133">Transmembrane helix</keyword>
<proteinExistence type="predicted"/>
<gene>
    <name evidence="5" type="ORF">OB955_12315</name>
    <name evidence="4" type="ORF">OB960_13570</name>
</gene>
<keyword evidence="6" id="KW-1185">Reference proteome</keyword>
<keyword evidence="2" id="KW-0472">Membrane</keyword>
<dbReference type="Proteomes" id="UP001320972">
    <property type="component" value="Unassembled WGS sequence"/>
</dbReference>
<dbReference type="Proteomes" id="UP001321018">
    <property type="component" value="Unassembled WGS sequence"/>
</dbReference>
<feature type="transmembrane region" description="Helical" evidence="2">
    <location>
        <begin position="169"/>
        <end position="187"/>
    </location>
</feature>
<evidence type="ECO:0000313" key="6">
    <source>
        <dbReference type="Proteomes" id="UP001320972"/>
    </source>
</evidence>
<dbReference type="InterPro" id="IPR025403">
    <property type="entry name" value="TgpA-like_C"/>
</dbReference>
<dbReference type="RefSeq" id="WP_338004249.1">
    <property type="nucleotide sequence ID" value="NZ_JAOPKA010000008.1"/>
</dbReference>
<accession>A0AAP2YZN6</accession>
<reference evidence="4 6" key="1">
    <citation type="submission" date="2022-09" db="EMBL/GenBank/DDBJ databases">
        <title>Enrichment on poylsaccharides allowed isolation of novel metabolic and taxonomic groups of Haloarchaea.</title>
        <authorList>
            <person name="Sorokin D.Y."/>
            <person name="Elcheninov A.G."/>
            <person name="Khizhniak T.V."/>
            <person name="Kolganova T.V."/>
            <person name="Kublanov I.V."/>
        </authorList>
    </citation>
    <scope>NUCLEOTIDE SEQUENCE</scope>
    <source>
        <strain evidence="5 6">AArc-m2/3/4</strain>
        <strain evidence="4">AArc-xg1-1</strain>
    </source>
</reference>
<feature type="domain" description="Protein-glutamine gamma-glutamyltransferase-like C-terminal" evidence="3">
    <location>
        <begin position="235"/>
        <end position="295"/>
    </location>
</feature>
<feature type="region of interest" description="Disordered" evidence="1">
    <location>
        <begin position="39"/>
        <end position="74"/>
    </location>
</feature>